<name>A0A5E7SNJ6_PSEFL</name>
<feature type="coiled-coil region" evidence="1">
    <location>
        <begin position="118"/>
        <end position="201"/>
    </location>
</feature>
<protein>
    <recommendedName>
        <fullName evidence="5">ATPase</fullName>
    </recommendedName>
</protein>
<sequence>MSMRNDANDDFDDVPSLRADNLDDDDFVPTTRTSVRSRTTPVVKVKGPSTGPLWALVGALFFAFAGLAWWSFQQISLMEQQLVATQESFARISEDAAGRLQDISGKVVASQTNVSSDSEALKLQIKQLESKLQDQGKQQQGVVGQTSELDKRLAQMTAQTSELDKRLAQLTAQNTEHQSANTQLQAQVKALDSELAALKSASADTSKFDAQLKSLGADIAALKKQGNPSAAIDRLEQDMLILKSQQDNRPSAAQGATTAEFDAFRGQVTRNINTLQAQIQTLAQQLRARQ</sequence>
<accession>A0A5E7SNJ6</accession>
<keyword evidence="2" id="KW-0812">Transmembrane</keyword>
<evidence type="ECO:0000313" key="4">
    <source>
        <dbReference type="Proteomes" id="UP000381378"/>
    </source>
</evidence>
<keyword evidence="2" id="KW-1133">Transmembrane helix</keyword>
<evidence type="ECO:0008006" key="5">
    <source>
        <dbReference type="Google" id="ProtNLM"/>
    </source>
</evidence>
<dbReference type="Gene3D" id="1.10.287.1490">
    <property type="match status" value="1"/>
</dbReference>
<evidence type="ECO:0000256" key="2">
    <source>
        <dbReference type="SAM" id="Phobius"/>
    </source>
</evidence>
<dbReference type="Proteomes" id="UP000381378">
    <property type="component" value="Unassembled WGS sequence"/>
</dbReference>
<reference evidence="3 4" key="1">
    <citation type="submission" date="2019-09" db="EMBL/GenBank/DDBJ databases">
        <authorList>
            <person name="Chandra G."/>
            <person name="Truman W A."/>
        </authorList>
    </citation>
    <scope>NUCLEOTIDE SEQUENCE [LARGE SCALE GENOMIC DNA]</scope>
    <source>
        <strain evidence="3">PS928</strain>
    </source>
</reference>
<keyword evidence="1" id="KW-0175">Coiled coil</keyword>
<dbReference type="EMBL" id="CABVJF010000004">
    <property type="protein sequence ID" value="VVP87207.1"/>
    <property type="molecule type" value="Genomic_DNA"/>
</dbReference>
<proteinExistence type="predicted"/>
<feature type="transmembrane region" description="Helical" evidence="2">
    <location>
        <begin position="53"/>
        <end position="72"/>
    </location>
</feature>
<gene>
    <name evidence="3" type="ORF">PS928_01299</name>
</gene>
<organism evidence="3 4">
    <name type="scientific">Pseudomonas fluorescens</name>
    <dbReference type="NCBI Taxonomy" id="294"/>
    <lineage>
        <taxon>Bacteria</taxon>
        <taxon>Pseudomonadati</taxon>
        <taxon>Pseudomonadota</taxon>
        <taxon>Gammaproteobacteria</taxon>
        <taxon>Pseudomonadales</taxon>
        <taxon>Pseudomonadaceae</taxon>
        <taxon>Pseudomonas</taxon>
    </lineage>
</organism>
<dbReference type="AlphaFoldDB" id="A0A5E7SNJ6"/>
<keyword evidence="2" id="KW-0472">Membrane</keyword>
<evidence type="ECO:0000313" key="3">
    <source>
        <dbReference type="EMBL" id="VVP87207.1"/>
    </source>
</evidence>
<dbReference type="OrthoDB" id="7033272at2"/>
<evidence type="ECO:0000256" key="1">
    <source>
        <dbReference type="SAM" id="Coils"/>
    </source>
</evidence>
<dbReference type="RefSeq" id="WP_128870029.1">
    <property type="nucleotide sequence ID" value="NZ_CABVJF010000004.1"/>
</dbReference>